<dbReference type="EMBL" id="CAJVCH010285842">
    <property type="protein sequence ID" value="CAG7784914.1"/>
    <property type="molecule type" value="Genomic_DNA"/>
</dbReference>
<feature type="region of interest" description="Disordered" evidence="1">
    <location>
        <begin position="143"/>
        <end position="172"/>
    </location>
</feature>
<gene>
    <name evidence="3" type="ORF">AFUS01_LOCUS23573</name>
</gene>
<name>A0A8J2KHI7_9HEXA</name>
<organism evidence="3 4">
    <name type="scientific">Allacma fusca</name>
    <dbReference type="NCBI Taxonomy" id="39272"/>
    <lineage>
        <taxon>Eukaryota</taxon>
        <taxon>Metazoa</taxon>
        <taxon>Ecdysozoa</taxon>
        <taxon>Arthropoda</taxon>
        <taxon>Hexapoda</taxon>
        <taxon>Collembola</taxon>
        <taxon>Symphypleona</taxon>
        <taxon>Sminthuridae</taxon>
        <taxon>Allacma</taxon>
    </lineage>
</organism>
<evidence type="ECO:0000256" key="2">
    <source>
        <dbReference type="SAM" id="Phobius"/>
    </source>
</evidence>
<protein>
    <submittedName>
        <fullName evidence="3">Uncharacterized protein</fullName>
    </submittedName>
</protein>
<keyword evidence="4" id="KW-1185">Reference proteome</keyword>
<keyword evidence="2" id="KW-0472">Membrane</keyword>
<keyword evidence="2" id="KW-1133">Transmembrane helix</keyword>
<proteinExistence type="predicted"/>
<evidence type="ECO:0000256" key="1">
    <source>
        <dbReference type="SAM" id="MobiDB-lite"/>
    </source>
</evidence>
<comment type="caution">
    <text evidence="3">The sequence shown here is derived from an EMBL/GenBank/DDBJ whole genome shotgun (WGS) entry which is preliminary data.</text>
</comment>
<dbReference type="AlphaFoldDB" id="A0A8J2KHI7"/>
<sequence length="172" mass="19026">TFQREIRRIMGVPNDLGTGSNLLNEQRVAITASAITAVLLVSGFCWVLVYLCRPNKRHAPRAEHPIRKVRAHSITSGASVPGDSHGHYYAPRDSNIYMDRDMLSMGEIQNSLRIHAAFPSIFDQTSKTLPVITTDDSYLYDGEPPSYPGQLNEVLSHSHGPSKARLPPPYSA</sequence>
<evidence type="ECO:0000313" key="4">
    <source>
        <dbReference type="Proteomes" id="UP000708208"/>
    </source>
</evidence>
<accession>A0A8J2KHI7</accession>
<reference evidence="3" key="1">
    <citation type="submission" date="2021-06" db="EMBL/GenBank/DDBJ databases">
        <authorList>
            <person name="Hodson N. C."/>
            <person name="Mongue J. A."/>
            <person name="Jaron S. K."/>
        </authorList>
    </citation>
    <scope>NUCLEOTIDE SEQUENCE</scope>
</reference>
<keyword evidence="2" id="KW-0812">Transmembrane</keyword>
<feature type="transmembrane region" description="Helical" evidence="2">
    <location>
        <begin position="28"/>
        <end position="51"/>
    </location>
</feature>
<feature type="non-terminal residue" evidence="3">
    <location>
        <position position="1"/>
    </location>
</feature>
<evidence type="ECO:0000313" key="3">
    <source>
        <dbReference type="EMBL" id="CAG7784914.1"/>
    </source>
</evidence>
<dbReference type="Proteomes" id="UP000708208">
    <property type="component" value="Unassembled WGS sequence"/>
</dbReference>